<evidence type="ECO:0000256" key="4">
    <source>
        <dbReference type="SAM" id="Phobius"/>
    </source>
</evidence>
<dbReference type="SUPFAM" id="SSF103473">
    <property type="entry name" value="MFS general substrate transporter"/>
    <property type="match status" value="1"/>
</dbReference>
<dbReference type="PANTHER" id="PTHR23121">
    <property type="entry name" value="SODIUM-DEPENDENT GLUCOSE TRANSPORTER 1"/>
    <property type="match status" value="1"/>
</dbReference>
<dbReference type="GO" id="GO:0022857">
    <property type="term" value="F:transmembrane transporter activity"/>
    <property type="evidence" value="ECO:0007669"/>
    <property type="project" value="InterPro"/>
</dbReference>
<accession>A0A814R851</accession>
<keyword evidence="1 4" id="KW-0812">Transmembrane</keyword>
<feature type="transmembrane region" description="Helical" evidence="4">
    <location>
        <begin position="418"/>
        <end position="439"/>
    </location>
</feature>
<evidence type="ECO:0000256" key="1">
    <source>
        <dbReference type="ARBA" id="ARBA00022692"/>
    </source>
</evidence>
<evidence type="ECO:0000313" key="6">
    <source>
        <dbReference type="Proteomes" id="UP000663879"/>
    </source>
</evidence>
<keyword evidence="3 4" id="KW-0472">Membrane</keyword>
<evidence type="ECO:0000256" key="2">
    <source>
        <dbReference type="ARBA" id="ARBA00022989"/>
    </source>
</evidence>
<feature type="transmembrane region" description="Helical" evidence="4">
    <location>
        <begin position="51"/>
        <end position="72"/>
    </location>
</feature>
<dbReference type="Pfam" id="PF07690">
    <property type="entry name" value="MFS_1"/>
    <property type="match status" value="1"/>
</dbReference>
<dbReference type="Proteomes" id="UP000663879">
    <property type="component" value="Unassembled WGS sequence"/>
</dbReference>
<dbReference type="InterPro" id="IPR036259">
    <property type="entry name" value="MFS_trans_sf"/>
</dbReference>
<dbReference type="AlphaFoldDB" id="A0A814R851"/>
<organism evidence="5 6">
    <name type="scientific">Brachionus calyciflorus</name>
    <dbReference type="NCBI Taxonomy" id="104777"/>
    <lineage>
        <taxon>Eukaryota</taxon>
        <taxon>Metazoa</taxon>
        <taxon>Spiralia</taxon>
        <taxon>Gnathifera</taxon>
        <taxon>Rotifera</taxon>
        <taxon>Eurotatoria</taxon>
        <taxon>Monogononta</taxon>
        <taxon>Pseudotrocha</taxon>
        <taxon>Ploima</taxon>
        <taxon>Brachionidae</taxon>
        <taxon>Brachionus</taxon>
    </lineage>
</organism>
<keyword evidence="6" id="KW-1185">Reference proteome</keyword>
<evidence type="ECO:0000313" key="5">
    <source>
        <dbReference type="EMBL" id="CAF1128487.1"/>
    </source>
</evidence>
<dbReference type="OrthoDB" id="546893at2759"/>
<feature type="transmembrane region" description="Helical" evidence="4">
    <location>
        <begin position="393"/>
        <end position="412"/>
    </location>
</feature>
<keyword evidence="2 4" id="KW-1133">Transmembrane helix</keyword>
<comment type="caution">
    <text evidence="5">The sequence shown here is derived from an EMBL/GenBank/DDBJ whole genome shotgun (WGS) entry which is preliminary data.</text>
</comment>
<feature type="transmembrane region" description="Helical" evidence="4">
    <location>
        <begin position="451"/>
        <end position="475"/>
    </location>
</feature>
<protein>
    <submittedName>
        <fullName evidence="5">Uncharacterized protein</fullName>
    </submittedName>
</protein>
<reference evidence="5" key="1">
    <citation type="submission" date="2021-02" db="EMBL/GenBank/DDBJ databases">
        <authorList>
            <person name="Nowell W R."/>
        </authorList>
    </citation>
    <scope>NUCLEOTIDE SEQUENCE</scope>
    <source>
        <strain evidence="5">Ploen Becks lab</strain>
    </source>
</reference>
<dbReference type="PANTHER" id="PTHR23121:SF9">
    <property type="entry name" value="SODIUM-DEPENDENT GLUCOSE TRANSPORTER 1"/>
    <property type="match status" value="1"/>
</dbReference>
<feature type="transmembrane region" description="Helical" evidence="4">
    <location>
        <begin position="362"/>
        <end position="386"/>
    </location>
</feature>
<dbReference type="InterPro" id="IPR011701">
    <property type="entry name" value="MFS"/>
</dbReference>
<feature type="transmembrane region" description="Helical" evidence="4">
    <location>
        <begin position="495"/>
        <end position="518"/>
    </location>
</feature>
<name>A0A814R851_9BILA</name>
<dbReference type="Gene3D" id="1.20.1250.20">
    <property type="entry name" value="MFS general substrate transporter like domains"/>
    <property type="match status" value="1"/>
</dbReference>
<sequence>MSSDRSLRKHFSIDSIESDDNIQVDQNYDTLFTSQNSLSNRNRNDLDAYTLNYRIIKTTLLIFAWISFGLNLEIIGPTFEDLKIYLQVNYSSISFALVLRNIGYLILTILFGLVLDKYSKYSETLMSIASAVIAISNFLMPITRNYLIQIFYFLFQGLAQAIYDLGGNYIILNLWSSVNTSPINAMHAGYGMGAILATQMAKQFIKFDPYHTNSTLTISNTTSLILKSSDINLKTPYWIASLIALIISVLFYLSQIIETKNRLKYEHNRKQLILLSEEFNLDDASIGTSSSLIETKMSNVIKKMFLGKDKLNNLTQNQLNLILIQIVLFIIVFVFNQGYFTILSRFMITYLTIGPARLDVEIFIIIQTLFWAFFIVGRFLAAYLAFKFDTIKFFMWVLIGNFMVTILFLIPFLTEFKIFFWIGVSLLGLCSGPITPTGIMLAKQLLDINSFVLSLFIVGLAGGGIIFQQLTGALLDFYEPNKTSWMGFSQANSAFILPHLASIASFLCLSFFVPIYLIHRKIFNFYRK</sequence>
<evidence type="ECO:0000256" key="3">
    <source>
        <dbReference type="ARBA" id="ARBA00023136"/>
    </source>
</evidence>
<feature type="transmembrane region" description="Helical" evidence="4">
    <location>
        <begin position="237"/>
        <end position="254"/>
    </location>
</feature>
<dbReference type="EMBL" id="CAJNOC010009401">
    <property type="protein sequence ID" value="CAF1128487.1"/>
    <property type="molecule type" value="Genomic_DNA"/>
</dbReference>
<feature type="transmembrane region" description="Helical" evidence="4">
    <location>
        <begin position="151"/>
        <end position="172"/>
    </location>
</feature>
<feature type="transmembrane region" description="Helical" evidence="4">
    <location>
        <begin position="93"/>
        <end position="115"/>
    </location>
</feature>
<feature type="transmembrane region" description="Helical" evidence="4">
    <location>
        <begin position="319"/>
        <end position="342"/>
    </location>
</feature>
<proteinExistence type="predicted"/>
<gene>
    <name evidence="5" type="ORF">OXX778_LOCUS22366</name>
</gene>